<keyword evidence="2" id="KW-1185">Reference proteome</keyword>
<reference evidence="1 2" key="1">
    <citation type="journal article" date="2019" name="Appl. Microbiol. Biotechnol.">
        <title>Genome sequence of Isaria javanica and comparative genome analysis insights into family S53 peptidase evolution in fungal entomopathogens.</title>
        <authorList>
            <person name="Lin R."/>
            <person name="Zhang X."/>
            <person name="Xin B."/>
            <person name="Zou M."/>
            <person name="Gao Y."/>
            <person name="Qin F."/>
            <person name="Hu Q."/>
            <person name="Xie B."/>
            <person name="Cheng X."/>
        </authorList>
    </citation>
    <scope>NUCLEOTIDE SEQUENCE [LARGE SCALE GENOMIC DNA]</scope>
    <source>
        <strain evidence="1 2">IJ1G</strain>
    </source>
</reference>
<evidence type="ECO:0000313" key="1">
    <source>
        <dbReference type="EMBL" id="TQV89944.1"/>
    </source>
</evidence>
<protein>
    <submittedName>
        <fullName evidence="1">Uncharacterized protein</fullName>
    </submittedName>
</protein>
<dbReference type="EMBL" id="SPUK01000053">
    <property type="protein sequence ID" value="TQV89944.1"/>
    <property type="molecule type" value="Genomic_DNA"/>
</dbReference>
<comment type="caution">
    <text evidence="1">The sequence shown here is derived from an EMBL/GenBank/DDBJ whole genome shotgun (WGS) entry which is preliminary data.</text>
</comment>
<proteinExistence type="predicted"/>
<name>A0A545UKG5_9HYPO</name>
<accession>A0A545UKG5</accession>
<dbReference type="Proteomes" id="UP000315783">
    <property type="component" value="Unassembled WGS sequence"/>
</dbReference>
<gene>
    <name evidence="1" type="ORF">IF1G_11384</name>
</gene>
<sequence length="95" mass="10317">MSRDCSVGSRRDPATRWISLCVFEDGDTARLRSAATLLLLPSMQTSSIGSSDKEPHNCFKSLLGRSVTCRANLSSSFTSRVQRVCSQGISFALLS</sequence>
<dbReference type="AlphaFoldDB" id="A0A545UKG5"/>
<evidence type="ECO:0000313" key="2">
    <source>
        <dbReference type="Proteomes" id="UP000315783"/>
    </source>
</evidence>
<organism evidence="1 2">
    <name type="scientific">Cordyceps javanica</name>
    <dbReference type="NCBI Taxonomy" id="43265"/>
    <lineage>
        <taxon>Eukaryota</taxon>
        <taxon>Fungi</taxon>
        <taxon>Dikarya</taxon>
        <taxon>Ascomycota</taxon>
        <taxon>Pezizomycotina</taxon>
        <taxon>Sordariomycetes</taxon>
        <taxon>Hypocreomycetidae</taxon>
        <taxon>Hypocreales</taxon>
        <taxon>Cordycipitaceae</taxon>
        <taxon>Cordyceps</taxon>
    </lineage>
</organism>